<feature type="disulfide bond" evidence="8">
    <location>
        <begin position="120"/>
        <end position="135"/>
    </location>
</feature>
<keyword evidence="7 8" id="KW-1015">Disulfide bond</keyword>
<keyword evidence="11" id="KW-1185">Reference proteome</keyword>
<comment type="caution">
    <text evidence="10">The sequence shown here is derived from an EMBL/GenBank/DDBJ whole genome shotgun (WGS) entry which is preliminary data.</text>
</comment>
<comment type="caution">
    <text evidence="8">Lacks conserved residue(s) required for the propagation of feature annotation.</text>
</comment>
<dbReference type="PROSITE" id="PS01209">
    <property type="entry name" value="LDLRA_1"/>
    <property type="match status" value="1"/>
</dbReference>
<keyword evidence="4" id="KW-0677">Repeat</keyword>
<gene>
    <name evidence="10" type="ORF">SK128_020789</name>
</gene>
<feature type="non-terminal residue" evidence="10">
    <location>
        <position position="201"/>
    </location>
</feature>
<dbReference type="CDD" id="cd00112">
    <property type="entry name" value="LDLa"/>
    <property type="match status" value="1"/>
</dbReference>
<evidence type="ECO:0000313" key="10">
    <source>
        <dbReference type="EMBL" id="KAK7080362.1"/>
    </source>
</evidence>
<feature type="disulfide bond" evidence="8">
    <location>
        <begin position="186"/>
        <end position="201"/>
    </location>
</feature>
<keyword evidence="5" id="KW-1133">Transmembrane helix</keyword>
<dbReference type="InterPro" id="IPR023415">
    <property type="entry name" value="LDLR_class-A_CS"/>
</dbReference>
<evidence type="ECO:0000313" key="11">
    <source>
        <dbReference type="Proteomes" id="UP001381693"/>
    </source>
</evidence>
<dbReference type="EMBL" id="JAXCGZ010005968">
    <property type="protein sequence ID" value="KAK7080362.1"/>
    <property type="molecule type" value="Genomic_DNA"/>
</dbReference>
<dbReference type="Pfam" id="PF00057">
    <property type="entry name" value="Ldl_recept_a"/>
    <property type="match status" value="2"/>
</dbReference>
<dbReference type="Proteomes" id="UP001381693">
    <property type="component" value="Unassembled WGS sequence"/>
</dbReference>
<keyword evidence="6" id="KW-0472">Membrane</keyword>
<feature type="compositionally biased region" description="Low complexity" evidence="9">
    <location>
        <begin position="46"/>
        <end position="62"/>
    </location>
</feature>
<dbReference type="GO" id="GO:0012505">
    <property type="term" value="C:endomembrane system"/>
    <property type="evidence" value="ECO:0007669"/>
    <property type="project" value="UniProtKB-SubCell"/>
</dbReference>
<proteinExistence type="predicted"/>
<dbReference type="SUPFAM" id="SSF57424">
    <property type="entry name" value="LDL receptor-like module"/>
    <property type="match status" value="2"/>
</dbReference>
<feature type="non-terminal residue" evidence="10">
    <location>
        <position position="1"/>
    </location>
</feature>
<evidence type="ECO:0000256" key="9">
    <source>
        <dbReference type="SAM" id="MobiDB-lite"/>
    </source>
</evidence>
<dbReference type="Gene3D" id="4.10.400.10">
    <property type="entry name" value="Low-density Lipoprotein Receptor"/>
    <property type="match status" value="2"/>
</dbReference>
<dbReference type="GO" id="GO:0005886">
    <property type="term" value="C:plasma membrane"/>
    <property type="evidence" value="ECO:0007669"/>
    <property type="project" value="TreeGrafter"/>
</dbReference>
<keyword evidence="3" id="KW-0812">Transmembrane</keyword>
<dbReference type="AlphaFoldDB" id="A0AAN9ADH5"/>
<evidence type="ECO:0000256" key="1">
    <source>
        <dbReference type="ARBA" id="ARBA00004167"/>
    </source>
</evidence>
<evidence type="ECO:0000256" key="5">
    <source>
        <dbReference type="ARBA" id="ARBA00022989"/>
    </source>
</evidence>
<comment type="subcellular location">
    <subcellularLocation>
        <location evidence="2">Endomembrane system</location>
    </subcellularLocation>
    <subcellularLocation>
        <location evidence="1">Membrane</location>
        <topology evidence="1">Single-pass membrane protein</topology>
    </subcellularLocation>
</comment>
<evidence type="ECO:0000256" key="8">
    <source>
        <dbReference type="PROSITE-ProRule" id="PRU00124"/>
    </source>
</evidence>
<dbReference type="SMART" id="SM00192">
    <property type="entry name" value="LDLa"/>
    <property type="match status" value="2"/>
</dbReference>
<sequence length="201" mass="21904">VDCLDAKDESICRQRYTVAPSSTSTSELVNTPGSTSTSELVNTPESSTSSVSFSPSVSSSSSQKPPTNREDVVNGSEDSEGGYDNSYNLLTIKEEPDVICYIDQFRCSVIGQCLSWDSVCDGVRHCKDGSDEIGCTCTDRLLKFRPEFDCDGYPDCFDLSDENCKPCGEDFVCPQSRMCVPRTAVCDAVTDCTYGEDEINC</sequence>
<name>A0AAN9ADH5_HALRR</name>
<dbReference type="GO" id="GO:0016192">
    <property type="term" value="P:vesicle-mediated transport"/>
    <property type="evidence" value="ECO:0007669"/>
    <property type="project" value="UniProtKB-ARBA"/>
</dbReference>
<dbReference type="PRINTS" id="PR00261">
    <property type="entry name" value="LDLRECEPTOR"/>
</dbReference>
<evidence type="ECO:0000256" key="3">
    <source>
        <dbReference type="ARBA" id="ARBA00022692"/>
    </source>
</evidence>
<dbReference type="PROSITE" id="PS50068">
    <property type="entry name" value="LDLRA_2"/>
    <property type="match status" value="2"/>
</dbReference>
<dbReference type="InterPro" id="IPR002172">
    <property type="entry name" value="LDrepeatLR_classA_rpt"/>
</dbReference>
<accession>A0AAN9ADH5</accession>
<feature type="compositionally biased region" description="Polar residues" evidence="9">
    <location>
        <begin position="19"/>
        <end position="45"/>
    </location>
</feature>
<feature type="region of interest" description="Disordered" evidence="9">
    <location>
        <begin position="18"/>
        <end position="80"/>
    </location>
</feature>
<evidence type="ECO:0000256" key="6">
    <source>
        <dbReference type="ARBA" id="ARBA00023136"/>
    </source>
</evidence>
<evidence type="ECO:0000256" key="7">
    <source>
        <dbReference type="ARBA" id="ARBA00023157"/>
    </source>
</evidence>
<protein>
    <submittedName>
        <fullName evidence="10">Uncharacterized protein</fullName>
    </submittedName>
</protein>
<evidence type="ECO:0000256" key="4">
    <source>
        <dbReference type="ARBA" id="ARBA00022737"/>
    </source>
</evidence>
<dbReference type="InterPro" id="IPR036055">
    <property type="entry name" value="LDL_receptor-like_sf"/>
</dbReference>
<dbReference type="PANTHER" id="PTHR24270">
    <property type="entry name" value="LOW-DENSITY LIPOPROTEIN RECEPTOR-RELATED"/>
    <property type="match status" value="1"/>
</dbReference>
<reference evidence="10 11" key="1">
    <citation type="submission" date="2023-11" db="EMBL/GenBank/DDBJ databases">
        <title>Halocaridina rubra genome assembly.</title>
        <authorList>
            <person name="Smith C."/>
        </authorList>
    </citation>
    <scope>NUCLEOTIDE SEQUENCE [LARGE SCALE GENOMIC DNA]</scope>
    <source>
        <strain evidence="10">EP-1</strain>
        <tissue evidence="10">Whole</tissue>
    </source>
</reference>
<organism evidence="10 11">
    <name type="scientific">Halocaridina rubra</name>
    <name type="common">Hawaiian red shrimp</name>
    <dbReference type="NCBI Taxonomy" id="373956"/>
    <lineage>
        <taxon>Eukaryota</taxon>
        <taxon>Metazoa</taxon>
        <taxon>Ecdysozoa</taxon>
        <taxon>Arthropoda</taxon>
        <taxon>Crustacea</taxon>
        <taxon>Multicrustacea</taxon>
        <taxon>Malacostraca</taxon>
        <taxon>Eumalacostraca</taxon>
        <taxon>Eucarida</taxon>
        <taxon>Decapoda</taxon>
        <taxon>Pleocyemata</taxon>
        <taxon>Caridea</taxon>
        <taxon>Atyoidea</taxon>
        <taxon>Atyidae</taxon>
        <taxon>Halocaridina</taxon>
    </lineage>
</organism>
<dbReference type="InterPro" id="IPR050685">
    <property type="entry name" value="LDLR"/>
</dbReference>
<evidence type="ECO:0000256" key="2">
    <source>
        <dbReference type="ARBA" id="ARBA00004308"/>
    </source>
</evidence>